<evidence type="ECO:0000256" key="2">
    <source>
        <dbReference type="ARBA" id="ARBA00005336"/>
    </source>
</evidence>
<evidence type="ECO:0000313" key="12">
    <source>
        <dbReference type="Proteomes" id="UP000436088"/>
    </source>
</evidence>
<dbReference type="EMBL" id="VEPZ02001731">
    <property type="protein sequence ID" value="KAE8660580.1"/>
    <property type="molecule type" value="Genomic_DNA"/>
</dbReference>
<dbReference type="InterPro" id="IPR001764">
    <property type="entry name" value="Glyco_hydro_3_N"/>
</dbReference>
<comment type="similarity">
    <text evidence="2">Belongs to the glycosyl hydrolase 3 family.</text>
</comment>
<dbReference type="PANTHER" id="PTHR42721:SF45">
    <property type="entry name" value="BETA-D-XYLOSIDASE 2-RELATED"/>
    <property type="match status" value="1"/>
</dbReference>
<keyword evidence="5" id="KW-0378">Hydrolase</keyword>
<feature type="domain" description="Glycoside hydrolase family 3 N-terminal" evidence="9">
    <location>
        <begin position="105"/>
        <end position="347"/>
    </location>
</feature>
<dbReference type="InterPro" id="IPR017853">
    <property type="entry name" value="GH"/>
</dbReference>
<keyword evidence="6" id="KW-0325">Glycoprotein</keyword>
<dbReference type="SUPFAM" id="SSF52279">
    <property type="entry name" value="Beta-D-glucan exohydrolase, C-terminal domain"/>
    <property type="match status" value="1"/>
</dbReference>
<dbReference type="Gene3D" id="2.60.40.10">
    <property type="entry name" value="Immunoglobulins"/>
    <property type="match status" value="1"/>
</dbReference>
<keyword evidence="7" id="KW-0326">Glycosidase</keyword>
<dbReference type="Pfam" id="PF00933">
    <property type="entry name" value="Glyco_hydro_3"/>
    <property type="match status" value="1"/>
</dbReference>
<sequence length="1444" mass="158036">MASSSLILTLFLLLLLGASAEARDPFACDPKDATTSSLPFCKVSMPIPARVKDLLGRLTLQEKVRLLVNNAIAVPRLGIKGYEWWSEALHGVSNVGPGTKFGKAFPGATSFPQVITTAASFNATLWEAIGRVVSDEARAMYNGGTAGLTYWSPNVNIFRDPRWGRGQETPGEDPVVAGTYAASYVKGLQGTNGDRLKVAACCKHFTAYDLDNWNGVDRFHFNAKVSKQDIEDTFDVPFKMCVQDGNVASVMCSYNQVNGVPTCADPNLLKKTVRGQWKLNGYIVSDCDSVGVFYNTQHYTSTPEEAAADAIKAGLDLDCGPFLAQYTENAVTRGLLNEAEVNNALANTLAVQMRLGMFDGEPSAQPFGNLGPKDVCSPAAHQQLALEAARQGIVLLKNRNPLLPLSHLRHRTVAVIGPNSNATVTMIGNYAGIACGYTSPLQGTGNYAKTIHQMGCADVACADDKLFSGAINAARQADATVLVMGLDQSVEAEFKDRTGLLLPGRQQELVSKVAMASKGPTILVLMSGGPIDVSFAENDARISAILWAGYPGQAGGAAIADVLYGTTNPEGKLPMTWYPQGYVSNLLMTDMAMRSSPNRNYPGRTYRFYKGPVVYPFGHGLSYTNFVHTIASAPTVVSVPLDGNHHSGNTTISGKSIKVNHAKCNKLSVGLEVDVKNTGSKDGTHTMLVFSTPPAGHWAPHKQLVAFAKAQVPAGSQERVGINIHVCKFLSVVDLSGGRVSRTSGNQHPCVQVSKCGGPVRASINQSGDLVGFLLSDAFNPPFSFYKLLKEGPTFNHLKTLLGEGNDLIRLWFDELELLEGYESRVKTRVWVSLKDVPLLVWSDKVFTKLGCLWGKVIKVDEETSNQSRLDVARVLLEVQYESTIPEKVFIICNRNVYIIIIQTEAHEEERLFIDGSLAGGGAWQAEGDELAGTPVLEVEAKDSSLLNVLILLEQSTSAQPLTHKPNRRPEYYYLLAVARCGLSTCERSRLRGHVVLRGTLDGNVNVVNNVVMENGLHEVPILSIAGPGCLLEDKSFGLMETNRNIDQVWATQSISNSSRLLEVPIEEVSSFKVVEEESSVEVRADGFGKKLNVSPLIHNAPSDNIVKPILKGAKKVDNRFPKRNCNLERKKVNANARYGAINSLNQGGGFHDGVISGSNLGLAKEAEVLERLEMIELSGVALLQESKTSEIIASMERRLKGKRGLELVSASAEGVSGGLISLWDHNVFIVNMKTIHRRMIVLKGSELIDVPTSGGLYTWYRGGDNVVASRLDRFLISTEILRTFPQVMQVTFPRSVSDHKPVILKEKKLKRFARPFKWLNHWVADPIIFQKIKEVCEVNKGRGMEQILSMAKTVTKKWATTIRDKTDSVEEINKKIDSLENLCISNPSNSSAQIEIVALKARLWAVLRKEECEWLQKSRLRWFKEGDKNTIFFSSYSFCKRKS</sequence>
<dbReference type="SUPFAM" id="SSF51445">
    <property type="entry name" value="(Trans)glycosidases"/>
    <property type="match status" value="1"/>
</dbReference>
<feature type="chain" id="PRO_5025340691" evidence="8">
    <location>
        <begin position="23"/>
        <end position="1444"/>
    </location>
</feature>
<keyword evidence="12" id="KW-1185">Reference proteome</keyword>
<comment type="caution">
    <text evidence="11">The sequence shown here is derived from an EMBL/GenBank/DDBJ whole genome shotgun (WGS) entry which is preliminary data.</text>
</comment>
<dbReference type="InterPro" id="IPR013783">
    <property type="entry name" value="Ig-like_fold"/>
</dbReference>
<dbReference type="Gene3D" id="3.60.10.10">
    <property type="entry name" value="Endonuclease/exonuclease/phosphatase"/>
    <property type="match status" value="1"/>
</dbReference>
<dbReference type="Pfam" id="PF01915">
    <property type="entry name" value="Glyco_hydro_3_C"/>
    <property type="match status" value="1"/>
</dbReference>
<dbReference type="GO" id="GO:0031222">
    <property type="term" value="P:arabinan catabolic process"/>
    <property type="evidence" value="ECO:0007669"/>
    <property type="project" value="TreeGrafter"/>
</dbReference>
<name>A0A6A2WY93_HIBSY</name>
<dbReference type="GO" id="GO:0005576">
    <property type="term" value="C:extracellular region"/>
    <property type="evidence" value="ECO:0007669"/>
    <property type="project" value="UniProtKB-SubCell"/>
</dbReference>
<dbReference type="SUPFAM" id="SSF56219">
    <property type="entry name" value="DNase I-like"/>
    <property type="match status" value="1"/>
</dbReference>
<dbReference type="InterPro" id="IPR044993">
    <property type="entry name" value="BXL"/>
</dbReference>
<evidence type="ECO:0000256" key="3">
    <source>
        <dbReference type="ARBA" id="ARBA00022525"/>
    </source>
</evidence>
<evidence type="ECO:0000256" key="8">
    <source>
        <dbReference type="SAM" id="SignalP"/>
    </source>
</evidence>
<feature type="domain" description="Glycoside hydrolase family 3 C-terminal" evidence="10">
    <location>
        <begin position="393"/>
        <end position="623"/>
    </location>
</feature>
<dbReference type="InterPro" id="IPR036691">
    <property type="entry name" value="Endo/exonu/phosph_ase_sf"/>
</dbReference>
<proteinExistence type="inferred from homology"/>
<evidence type="ECO:0000256" key="4">
    <source>
        <dbReference type="ARBA" id="ARBA00022729"/>
    </source>
</evidence>
<dbReference type="GO" id="GO:0009044">
    <property type="term" value="F:xylan 1,4-beta-xylosidase activity"/>
    <property type="evidence" value="ECO:0007669"/>
    <property type="project" value="InterPro"/>
</dbReference>
<dbReference type="PANTHER" id="PTHR42721">
    <property type="entry name" value="SUGAR HYDROLASE-RELATED"/>
    <property type="match status" value="1"/>
</dbReference>
<dbReference type="FunFam" id="3.20.20.300:FF:000004">
    <property type="entry name" value="probable beta-D-xylosidase 7"/>
    <property type="match status" value="1"/>
</dbReference>
<dbReference type="Proteomes" id="UP000436088">
    <property type="component" value="Unassembled WGS sequence"/>
</dbReference>
<gene>
    <name evidence="11" type="ORF">F3Y22_tig00116951pilonHSYRG00444</name>
</gene>
<evidence type="ECO:0000259" key="9">
    <source>
        <dbReference type="Pfam" id="PF00933"/>
    </source>
</evidence>
<dbReference type="GO" id="GO:0045493">
    <property type="term" value="P:xylan catabolic process"/>
    <property type="evidence" value="ECO:0007669"/>
    <property type="project" value="InterPro"/>
</dbReference>
<evidence type="ECO:0000256" key="5">
    <source>
        <dbReference type="ARBA" id="ARBA00022801"/>
    </source>
</evidence>
<comment type="subcellular location">
    <subcellularLocation>
        <location evidence="1">Secreted</location>
    </subcellularLocation>
</comment>
<protein>
    <submittedName>
        <fullName evidence="11">Beta-D-xylosidase 4</fullName>
    </submittedName>
</protein>
<dbReference type="GO" id="GO:0046556">
    <property type="term" value="F:alpha-L-arabinofuranosidase activity"/>
    <property type="evidence" value="ECO:0007669"/>
    <property type="project" value="TreeGrafter"/>
</dbReference>
<dbReference type="InterPro" id="IPR002772">
    <property type="entry name" value="Glyco_hydro_3_C"/>
</dbReference>
<dbReference type="Gene3D" id="3.40.50.1700">
    <property type="entry name" value="Glycoside hydrolase family 3 C-terminal domain"/>
    <property type="match status" value="1"/>
</dbReference>
<keyword evidence="4 8" id="KW-0732">Signal</keyword>
<reference evidence="11" key="1">
    <citation type="submission" date="2019-09" db="EMBL/GenBank/DDBJ databases">
        <title>Draft genome information of white flower Hibiscus syriacus.</title>
        <authorList>
            <person name="Kim Y.-M."/>
        </authorList>
    </citation>
    <scope>NUCLEOTIDE SEQUENCE [LARGE SCALE GENOMIC DNA]</scope>
    <source>
        <strain evidence="11">YM2019G1</strain>
    </source>
</reference>
<keyword evidence="3" id="KW-0964">Secreted</keyword>
<feature type="signal peptide" evidence="8">
    <location>
        <begin position="1"/>
        <end position="22"/>
    </location>
</feature>
<accession>A0A6A2WY93</accession>
<organism evidence="11 12">
    <name type="scientific">Hibiscus syriacus</name>
    <name type="common">Rose of Sharon</name>
    <dbReference type="NCBI Taxonomy" id="106335"/>
    <lineage>
        <taxon>Eukaryota</taxon>
        <taxon>Viridiplantae</taxon>
        <taxon>Streptophyta</taxon>
        <taxon>Embryophyta</taxon>
        <taxon>Tracheophyta</taxon>
        <taxon>Spermatophyta</taxon>
        <taxon>Magnoliopsida</taxon>
        <taxon>eudicotyledons</taxon>
        <taxon>Gunneridae</taxon>
        <taxon>Pentapetalae</taxon>
        <taxon>rosids</taxon>
        <taxon>malvids</taxon>
        <taxon>Malvales</taxon>
        <taxon>Malvaceae</taxon>
        <taxon>Malvoideae</taxon>
        <taxon>Hibiscus</taxon>
    </lineage>
</organism>
<dbReference type="FunFam" id="3.40.50.1700:FF:000001">
    <property type="entry name" value="probable beta-D-xylosidase 2"/>
    <property type="match status" value="1"/>
</dbReference>
<evidence type="ECO:0000256" key="1">
    <source>
        <dbReference type="ARBA" id="ARBA00004613"/>
    </source>
</evidence>
<evidence type="ECO:0000256" key="7">
    <source>
        <dbReference type="ARBA" id="ARBA00023295"/>
    </source>
</evidence>
<evidence type="ECO:0000256" key="6">
    <source>
        <dbReference type="ARBA" id="ARBA00023180"/>
    </source>
</evidence>
<dbReference type="InterPro" id="IPR036962">
    <property type="entry name" value="Glyco_hydro_3_N_sf"/>
</dbReference>
<evidence type="ECO:0000313" key="11">
    <source>
        <dbReference type="EMBL" id="KAE8660580.1"/>
    </source>
</evidence>
<dbReference type="Gene3D" id="3.20.20.300">
    <property type="entry name" value="Glycoside hydrolase, family 3, N-terminal domain"/>
    <property type="match status" value="1"/>
</dbReference>
<evidence type="ECO:0000259" key="10">
    <source>
        <dbReference type="Pfam" id="PF01915"/>
    </source>
</evidence>
<dbReference type="InterPro" id="IPR036881">
    <property type="entry name" value="Glyco_hydro_3_C_sf"/>
</dbReference>